<feature type="domain" description="AB hydrolase-1" evidence="1">
    <location>
        <begin position="10"/>
        <end position="244"/>
    </location>
</feature>
<accession>A0ABY7GD61</accession>
<dbReference type="Proteomes" id="UP001162780">
    <property type="component" value="Chromosome"/>
</dbReference>
<dbReference type="Pfam" id="PF12697">
    <property type="entry name" value="Abhydrolase_6"/>
    <property type="match status" value="1"/>
</dbReference>
<keyword evidence="3" id="KW-1185">Reference proteome</keyword>
<evidence type="ECO:0000313" key="3">
    <source>
        <dbReference type="Proteomes" id="UP001162780"/>
    </source>
</evidence>
<dbReference type="Gene3D" id="3.40.50.1820">
    <property type="entry name" value="alpha/beta hydrolase"/>
    <property type="match status" value="1"/>
</dbReference>
<keyword evidence="2" id="KW-0378">Hydrolase</keyword>
<dbReference type="PANTHER" id="PTHR43798">
    <property type="entry name" value="MONOACYLGLYCEROL LIPASE"/>
    <property type="match status" value="1"/>
</dbReference>
<dbReference type="InterPro" id="IPR000073">
    <property type="entry name" value="AB_hydrolase_1"/>
</dbReference>
<dbReference type="GO" id="GO:0016787">
    <property type="term" value="F:hydrolase activity"/>
    <property type="evidence" value="ECO:0007669"/>
    <property type="project" value="UniProtKB-KW"/>
</dbReference>
<sequence>MVDMIGQNWLLLRGLSREAAHWGDFVGLLQARFPLAQISTLDLPGTGQRYLETSPCTVAEITESVRRQTLEKGLLNHPLTLVGLSLGGMVAWEWMLRYPQDIAGAVLINTSQANLSPFYQRLRWQSYPNFFKLMLRPSRFERELLILQWVVNRREEDEELASSWEAIQAQRPVSLCNTIRQLTAAARYRPREQRPAVPVLLLNSRGDRLVAPACSEAIHKKWQLALDTHPWAGHDLPLDDGEWVTYRLSTWLERLKHESEII</sequence>
<proteinExistence type="predicted"/>
<evidence type="ECO:0000313" key="2">
    <source>
        <dbReference type="EMBL" id="WAR43222.1"/>
    </source>
</evidence>
<evidence type="ECO:0000259" key="1">
    <source>
        <dbReference type="Pfam" id="PF12697"/>
    </source>
</evidence>
<dbReference type="EMBL" id="CP113517">
    <property type="protein sequence ID" value="WAR43222.1"/>
    <property type="molecule type" value="Genomic_DNA"/>
</dbReference>
<dbReference type="RefSeq" id="WP_255188203.1">
    <property type="nucleotide sequence ID" value="NZ_CP113517.1"/>
</dbReference>
<protein>
    <submittedName>
        <fullName evidence="2">Alpha/beta hydrolase</fullName>
    </submittedName>
</protein>
<dbReference type="InterPro" id="IPR050266">
    <property type="entry name" value="AB_hydrolase_sf"/>
</dbReference>
<dbReference type="SUPFAM" id="SSF53474">
    <property type="entry name" value="alpha/beta-Hydrolases"/>
    <property type="match status" value="1"/>
</dbReference>
<name>A0ABY7GD61_9GAMM</name>
<reference evidence="2" key="1">
    <citation type="submission" date="2022-11" db="EMBL/GenBank/DDBJ databases">
        <title>Methylomonas rapida sp. nov., Carotenoid-Producing Obligate Methanotrophs with High Growth Characteristics and Biotechnological Potential.</title>
        <authorList>
            <person name="Tikhonova E.N."/>
            <person name="Suleimanov R.Z."/>
            <person name="Miroshnikov K."/>
            <person name="Oshkin I.Y."/>
            <person name="Belova S.E."/>
            <person name="Danilova O.V."/>
            <person name="Ashikhmin A."/>
            <person name="Konopkin A."/>
            <person name="But S.Y."/>
            <person name="Khmelenina V.N."/>
            <person name="Kuznetsov N."/>
            <person name="Pimenov N.V."/>
            <person name="Dedysh S.N."/>
        </authorList>
    </citation>
    <scope>NUCLEOTIDE SEQUENCE</scope>
    <source>
        <strain evidence="2">MP1</strain>
    </source>
</reference>
<organism evidence="2 3">
    <name type="scientific">Methylomonas rapida</name>
    <dbReference type="NCBI Taxonomy" id="2963939"/>
    <lineage>
        <taxon>Bacteria</taxon>
        <taxon>Pseudomonadati</taxon>
        <taxon>Pseudomonadota</taxon>
        <taxon>Gammaproteobacteria</taxon>
        <taxon>Methylococcales</taxon>
        <taxon>Methylococcaceae</taxon>
        <taxon>Methylomonas</taxon>
    </lineage>
</organism>
<gene>
    <name evidence="2" type="ORF">NM686_012540</name>
</gene>
<dbReference type="InterPro" id="IPR029058">
    <property type="entry name" value="AB_hydrolase_fold"/>
</dbReference>